<dbReference type="AlphaFoldDB" id="A0A1Y3PIZ4"/>
<sequence>MLAGEEGVSIMRYMKRLAVLGVFFAVMLSACSRGEPNPPGTGGTPSPQGQQTEPAGTPSASSSAPSPSPTSPASQAGGQTAEPENSAEEPDVAAALPGSPIEEYVALPKDQLVEALKALSDREVLVTARERASGRWFEYRVDMEARTVTALGEIPDRTGYESVSPTGEWTATWDRDTPGIWGVSARTGEKVQWTKGNGDWSPIWRSDGSGFYYLHDTGENLGDGAGPKHALAYYDIRTGKQEILPFEQGFWGHITWLEPDRSIVAYNGFDDVTGVKIVNLRDKTEKQILKAYIHELVSTAVHPAKARFLVSRNGWFIWYDGKGNEIERVAWPAGLDEYTKKSPRYTKEDDKNNPYYELTGGYARIMPHLFRFSPDGGRLAYLLGVTGMSIDDPMPGTRIVVSRDNGAEPAFVTPDYARISCLEWAPSGDRLFVAFNVDGAQERHYVGWVRAGS</sequence>
<dbReference type="EMBL" id="LZRT01000076">
    <property type="protein sequence ID" value="OUM87331.1"/>
    <property type="molecule type" value="Genomic_DNA"/>
</dbReference>
<dbReference type="SUPFAM" id="SSF82171">
    <property type="entry name" value="DPP6 N-terminal domain-like"/>
    <property type="match status" value="1"/>
</dbReference>
<comment type="caution">
    <text evidence="2">The sequence shown here is derived from an EMBL/GenBank/DDBJ whole genome shotgun (WGS) entry which is preliminary data.</text>
</comment>
<evidence type="ECO:0000313" key="2">
    <source>
        <dbReference type="EMBL" id="OUM87331.1"/>
    </source>
</evidence>
<feature type="compositionally biased region" description="Low complexity" evidence="1">
    <location>
        <begin position="44"/>
        <end position="78"/>
    </location>
</feature>
<name>A0A1Y3PIZ4_9BACI</name>
<protein>
    <submittedName>
        <fullName evidence="2">Uncharacterized protein</fullName>
    </submittedName>
</protein>
<organism evidence="2 3">
    <name type="scientific">Bacillus thermozeamaize</name>
    <dbReference type="NCBI Taxonomy" id="230954"/>
    <lineage>
        <taxon>Bacteria</taxon>
        <taxon>Bacillati</taxon>
        <taxon>Bacillota</taxon>
        <taxon>Bacilli</taxon>
        <taxon>Bacillales</taxon>
        <taxon>Bacillaceae</taxon>
        <taxon>Bacillus</taxon>
    </lineage>
</organism>
<dbReference type="Proteomes" id="UP000196475">
    <property type="component" value="Unassembled WGS sequence"/>
</dbReference>
<dbReference type="InterPro" id="IPR011042">
    <property type="entry name" value="6-blade_b-propeller_TolB-like"/>
</dbReference>
<evidence type="ECO:0000313" key="3">
    <source>
        <dbReference type="Proteomes" id="UP000196475"/>
    </source>
</evidence>
<dbReference type="Gene3D" id="2.120.10.30">
    <property type="entry name" value="TolB, C-terminal domain"/>
    <property type="match status" value="1"/>
</dbReference>
<reference evidence="3" key="1">
    <citation type="submission" date="2016-06" db="EMBL/GenBank/DDBJ databases">
        <authorList>
            <person name="Nascimento L."/>
            <person name="Pereira R.V."/>
            <person name="Martins L.F."/>
            <person name="Quaggio R.B."/>
            <person name="Silva A.M."/>
            <person name="Setubal J.C."/>
        </authorList>
    </citation>
    <scope>NUCLEOTIDE SEQUENCE [LARGE SCALE GENOMIC DNA]</scope>
</reference>
<gene>
    <name evidence="2" type="ORF">BAA01_12385</name>
</gene>
<feature type="region of interest" description="Disordered" evidence="1">
    <location>
        <begin position="34"/>
        <end position="92"/>
    </location>
</feature>
<evidence type="ECO:0000256" key="1">
    <source>
        <dbReference type="SAM" id="MobiDB-lite"/>
    </source>
</evidence>
<accession>A0A1Y3PIZ4</accession>
<proteinExistence type="predicted"/>